<keyword evidence="1" id="KW-0812">Transmembrane</keyword>
<proteinExistence type="predicted"/>
<keyword evidence="1" id="KW-0472">Membrane</keyword>
<protein>
    <submittedName>
        <fullName evidence="3">Polysaccharide pyruvyl transferase family protein</fullName>
    </submittedName>
</protein>
<dbReference type="RefSeq" id="WP_160728945.1">
    <property type="nucleotide sequence ID" value="NZ_WTYC01000011.1"/>
</dbReference>
<keyword evidence="3" id="KW-0808">Transferase</keyword>
<evidence type="ECO:0000256" key="1">
    <source>
        <dbReference type="SAM" id="Phobius"/>
    </source>
</evidence>
<comment type="caution">
    <text evidence="3">The sequence shown here is derived from an EMBL/GenBank/DDBJ whole genome shotgun (WGS) entry which is preliminary data.</text>
</comment>
<accession>A0A844XVN9</accession>
<feature type="transmembrane region" description="Helical" evidence="1">
    <location>
        <begin position="118"/>
        <end position="137"/>
    </location>
</feature>
<evidence type="ECO:0000313" key="3">
    <source>
        <dbReference type="EMBL" id="MXO49419.1"/>
    </source>
</evidence>
<sequence length="406" mass="43652">MTQHIVIVGSALSGNKGAASMLEAALAGLVERMPEARFTLLSMYPREDAALNSYSTLEVVDARPLTLGVTINFCALAYAMFPPLRPLLRCQPAIAALARADVLLDQGGITFADGREKFLLYNIASILPALLMGVPVFKCAQAMGPFANPINRAAALALLPRARCIITRGAITHGHVQGLGLANFEAGADLAFTLDHSAARAPKELALPPGEGALVGLAPSVVMQKKIEAMGRDYVRETAAFADYCVARGLRVVLIPHSARTGTDKTHNNDLPLCRAVYAAMTGATCTASAFFDREVDARSLRRLIATCDVFVTSRFHAMVSGLATATPTLVIGWSHKYEEVLEMFGMQRWALAHADYSPQRLEARFEELLVERASVARQLAAKLPEVRARAAVQLDRIAQIVGSEA</sequence>
<dbReference type="Proteomes" id="UP000448199">
    <property type="component" value="Unassembled WGS sequence"/>
</dbReference>
<name>A0A844XVN9_9SPHN</name>
<keyword evidence="1" id="KW-1133">Transmembrane helix</keyword>
<dbReference type="PANTHER" id="PTHR36836">
    <property type="entry name" value="COLANIC ACID BIOSYNTHESIS PROTEIN WCAK"/>
    <property type="match status" value="1"/>
</dbReference>
<reference evidence="3 4" key="1">
    <citation type="submission" date="2019-12" db="EMBL/GenBank/DDBJ databases">
        <title>Genomic-based taxomic classification of the family Erythrobacteraceae.</title>
        <authorList>
            <person name="Xu L."/>
        </authorList>
    </citation>
    <scope>NUCLEOTIDE SEQUENCE [LARGE SCALE GENOMIC DNA]</scope>
    <source>
        <strain evidence="3 4">DSM 17792</strain>
    </source>
</reference>
<evidence type="ECO:0000259" key="2">
    <source>
        <dbReference type="Pfam" id="PF04230"/>
    </source>
</evidence>
<evidence type="ECO:0000313" key="4">
    <source>
        <dbReference type="Proteomes" id="UP000448199"/>
    </source>
</evidence>
<organism evidence="3 4">
    <name type="scientific">Qipengyuania vulgaris</name>
    <dbReference type="NCBI Taxonomy" id="291985"/>
    <lineage>
        <taxon>Bacteria</taxon>
        <taxon>Pseudomonadati</taxon>
        <taxon>Pseudomonadota</taxon>
        <taxon>Alphaproteobacteria</taxon>
        <taxon>Sphingomonadales</taxon>
        <taxon>Erythrobacteraceae</taxon>
        <taxon>Qipengyuania</taxon>
    </lineage>
</organism>
<dbReference type="AlphaFoldDB" id="A0A844XVN9"/>
<dbReference type="Pfam" id="PF04230">
    <property type="entry name" value="PS_pyruv_trans"/>
    <property type="match status" value="1"/>
</dbReference>
<dbReference type="GO" id="GO:0016740">
    <property type="term" value="F:transferase activity"/>
    <property type="evidence" value="ECO:0007669"/>
    <property type="project" value="UniProtKB-KW"/>
</dbReference>
<dbReference type="PANTHER" id="PTHR36836:SF1">
    <property type="entry name" value="COLANIC ACID BIOSYNTHESIS PROTEIN WCAK"/>
    <property type="match status" value="1"/>
</dbReference>
<gene>
    <name evidence="3" type="ORF">GRI69_14275</name>
</gene>
<dbReference type="OrthoDB" id="6058856at2"/>
<feature type="domain" description="Polysaccharide pyruvyl transferase" evidence="2">
    <location>
        <begin position="15"/>
        <end position="336"/>
    </location>
</feature>
<dbReference type="InterPro" id="IPR007345">
    <property type="entry name" value="Polysacch_pyruvyl_Trfase"/>
</dbReference>
<keyword evidence="4" id="KW-1185">Reference proteome</keyword>
<dbReference type="EMBL" id="WTYC01000011">
    <property type="protein sequence ID" value="MXO49419.1"/>
    <property type="molecule type" value="Genomic_DNA"/>
</dbReference>